<accession>A0A0G0VBW4</accession>
<organism evidence="1 2">
    <name type="scientific">Candidatus Magasanikbacteria bacterium GW2011_GWC2_41_17</name>
    <dbReference type="NCBI Taxonomy" id="1619048"/>
    <lineage>
        <taxon>Bacteria</taxon>
        <taxon>Candidatus Magasanikiibacteriota</taxon>
    </lineage>
</organism>
<comment type="caution">
    <text evidence="1">The sequence shown here is derived from an EMBL/GenBank/DDBJ whole genome shotgun (WGS) entry which is preliminary data.</text>
</comment>
<protein>
    <submittedName>
        <fullName evidence="1">Uncharacterized protein</fullName>
    </submittedName>
</protein>
<dbReference type="Proteomes" id="UP000034108">
    <property type="component" value="Unassembled WGS sequence"/>
</dbReference>
<dbReference type="EMBL" id="LCAV01000017">
    <property type="protein sequence ID" value="KKR98428.1"/>
    <property type="molecule type" value="Genomic_DNA"/>
</dbReference>
<sequence length="63" mass="6818">MKRLAEDEEAVVRIEIVVEPVQIQIALVAVPVEISHIPVATGVTPLVLCRISSLTPPIEYSQG</sequence>
<proteinExistence type="predicted"/>
<gene>
    <name evidence="1" type="ORF">UU49_C0017G0007</name>
</gene>
<evidence type="ECO:0000313" key="1">
    <source>
        <dbReference type="EMBL" id="KKR98428.1"/>
    </source>
</evidence>
<reference evidence="1 2" key="1">
    <citation type="journal article" date="2015" name="Nature">
        <title>rRNA introns, odd ribosomes, and small enigmatic genomes across a large radiation of phyla.</title>
        <authorList>
            <person name="Brown C.T."/>
            <person name="Hug L.A."/>
            <person name="Thomas B.C."/>
            <person name="Sharon I."/>
            <person name="Castelle C.J."/>
            <person name="Singh A."/>
            <person name="Wilkins M.J."/>
            <person name="Williams K.H."/>
            <person name="Banfield J.F."/>
        </authorList>
    </citation>
    <scope>NUCLEOTIDE SEQUENCE [LARGE SCALE GENOMIC DNA]</scope>
</reference>
<evidence type="ECO:0000313" key="2">
    <source>
        <dbReference type="Proteomes" id="UP000034108"/>
    </source>
</evidence>
<name>A0A0G0VBW4_9BACT</name>
<dbReference type="AlphaFoldDB" id="A0A0G0VBW4"/>